<dbReference type="GO" id="GO:0004467">
    <property type="term" value="F:long-chain fatty acid-CoA ligase activity"/>
    <property type="evidence" value="ECO:0007669"/>
    <property type="project" value="UniProtKB-EC"/>
</dbReference>
<dbReference type="PROSITE" id="PS00455">
    <property type="entry name" value="AMP_BINDING"/>
    <property type="match status" value="1"/>
</dbReference>
<name>A0A5B9MFC4_9BACT</name>
<dbReference type="Pfam" id="PF00501">
    <property type="entry name" value="AMP-binding"/>
    <property type="match status" value="1"/>
</dbReference>
<keyword evidence="2" id="KW-0436">Ligase</keyword>
<dbReference type="InterPro" id="IPR050237">
    <property type="entry name" value="ATP-dep_AMP-bd_enzyme"/>
</dbReference>
<feature type="domain" description="AMP-dependent synthetase/ligase" evidence="1">
    <location>
        <begin position="18"/>
        <end position="318"/>
    </location>
</feature>
<sequence>MLLGQQFLTPTDSPAPLESVTWRQLARWVRQVAVEFRTHDPNVAPIMHVVRNTPEDVIVALACLAAGRVEIPVDVDGGPDYLASCRRKVDCHWLDDSEKHQLVRRGYLAAMRGGRDQPVAVPNTVQPGDDALVLWTSGTSGEPKGVALSHEGQLLNAAAKLRAVPQSRSDLRLTVLSIAHGYARTCDLGTWLLSGCSLAIARGFEGWQRACDRLSPTLCNLVPSLAGRVMDCGPIPASLRLVGCGGAAMTTDQFWRWRERGVTVIQGYGLSEAGPVIASQTPEDSIPGHAGRPVDGWQIRLDEGRLFVRGKHLMRGYWQDPESTRRRIDAAGWLDTADRVRICPTSGQLQILGRCDDRIVLSNGHKIDPSGLEHQLAAIGGVRTAVVAADAEGRSVEYWIETADDALPMEEIEAITRCLPRWERPKQVRRLIVPYAARDRLFNRKGAIRRSEMLRHLERSTGSC</sequence>
<evidence type="ECO:0000259" key="1">
    <source>
        <dbReference type="Pfam" id="PF00501"/>
    </source>
</evidence>
<dbReference type="InterPro" id="IPR020845">
    <property type="entry name" value="AMP-binding_CS"/>
</dbReference>
<dbReference type="PANTHER" id="PTHR43767:SF1">
    <property type="entry name" value="NONRIBOSOMAL PEPTIDE SYNTHASE PES1 (EUROFUNG)-RELATED"/>
    <property type="match status" value="1"/>
</dbReference>
<dbReference type="PANTHER" id="PTHR43767">
    <property type="entry name" value="LONG-CHAIN-FATTY-ACID--COA LIGASE"/>
    <property type="match status" value="1"/>
</dbReference>
<dbReference type="Gene3D" id="3.40.50.12780">
    <property type="entry name" value="N-terminal domain of ligase-like"/>
    <property type="match status" value="1"/>
</dbReference>
<dbReference type="Proteomes" id="UP000321353">
    <property type="component" value="Chromosome"/>
</dbReference>
<reference evidence="2 3" key="1">
    <citation type="submission" date="2019-02" db="EMBL/GenBank/DDBJ databases">
        <title>Planctomycetal bacteria perform biofilm scaping via a novel small molecule.</title>
        <authorList>
            <person name="Jeske O."/>
            <person name="Boedeker C."/>
            <person name="Wiegand S."/>
            <person name="Breitling P."/>
            <person name="Kallscheuer N."/>
            <person name="Jogler M."/>
            <person name="Rohde M."/>
            <person name="Petersen J."/>
            <person name="Medema M.H."/>
            <person name="Surup F."/>
            <person name="Jogler C."/>
        </authorList>
    </citation>
    <scope>NUCLEOTIDE SEQUENCE [LARGE SCALE GENOMIC DNA]</scope>
    <source>
        <strain evidence="2 3">Mal15</strain>
    </source>
</reference>
<keyword evidence="3" id="KW-1185">Reference proteome</keyword>
<evidence type="ECO:0000313" key="3">
    <source>
        <dbReference type="Proteomes" id="UP000321353"/>
    </source>
</evidence>
<dbReference type="InterPro" id="IPR042099">
    <property type="entry name" value="ANL_N_sf"/>
</dbReference>
<protein>
    <submittedName>
        <fullName evidence="2">Long-chain-fatty-acid--CoA ligase</fullName>
        <ecNumber evidence="2">6.2.1.3</ecNumber>
    </submittedName>
</protein>
<dbReference type="KEGG" id="smam:Mal15_38950"/>
<dbReference type="InterPro" id="IPR000873">
    <property type="entry name" value="AMP-dep_synth/lig_dom"/>
</dbReference>
<accession>A0A5B9MFC4</accession>
<gene>
    <name evidence="2" type="primary">lcfB_4</name>
    <name evidence="2" type="ORF">Mal15_38950</name>
</gene>
<dbReference type="AlphaFoldDB" id="A0A5B9MFC4"/>
<proteinExistence type="predicted"/>
<organism evidence="2 3">
    <name type="scientific">Stieleria maiorica</name>
    <dbReference type="NCBI Taxonomy" id="2795974"/>
    <lineage>
        <taxon>Bacteria</taxon>
        <taxon>Pseudomonadati</taxon>
        <taxon>Planctomycetota</taxon>
        <taxon>Planctomycetia</taxon>
        <taxon>Pirellulales</taxon>
        <taxon>Pirellulaceae</taxon>
        <taxon>Stieleria</taxon>
    </lineage>
</organism>
<dbReference type="RefSeq" id="WP_147869170.1">
    <property type="nucleotide sequence ID" value="NZ_CP036264.1"/>
</dbReference>
<dbReference type="EMBL" id="CP036264">
    <property type="protein sequence ID" value="QEF99828.1"/>
    <property type="molecule type" value="Genomic_DNA"/>
</dbReference>
<dbReference type="EC" id="6.2.1.3" evidence="2"/>
<dbReference type="SUPFAM" id="SSF56801">
    <property type="entry name" value="Acetyl-CoA synthetase-like"/>
    <property type="match status" value="1"/>
</dbReference>
<evidence type="ECO:0000313" key="2">
    <source>
        <dbReference type="EMBL" id="QEF99828.1"/>
    </source>
</evidence>